<dbReference type="Gene3D" id="1.25.40.390">
    <property type="match status" value="1"/>
</dbReference>
<proteinExistence type="predicted"/>
<dbReference type="AlphaFoldDB" id="A0AAJ6B6N4"/>
<evidence type="ECO:0000313" key="2">
    <source>
        <dbReference type="Proteomes" id="UP001214530"/>
    </source>
</evidence>
<keyword evidence="1" id="KW-0449">Lipoprotein</keyword>
<sequence length="451" mass="48831">MKFLNLNKAARTGLILLIGTMGLVTSCKKGYFYDGINDDPSQLKNPVPSSLLPGIIQSTGYLCGGDASRFVSIFMQQTTGDANQSVSAGRYAVSPDDVDNMWTAGLYGGGIMNNANSMINIANTLNQGHYGAIAKILMAHNLGLAADLWGDVPYSNAFMGLANLQPAYDPQQQVYVAIDKLLTDAITSLGASDGSKFQPGSEDLMFKGDLTKWLRFAHSLRAKFFLHLAKRDRSYYDKALLEVSTGFLPGESASVLFAGTSLPTQNPWFQFNDQRGDIIFTGYIFDLMDTASDPRLDVYSDGDEGLGTLYGSEDSPVVLMSYDELRFIEAECQFQKTAQNKAAAALAYNAAVSANLLRTIGDATYAATVAKTAGNIALADIMTQKYVALFLSPEVWTDWRRTGIPALVAPAGSALGGALPRSLLYPSGEQRNNSNSPKNTSMLKRVWWDVP</sequence>
<dbReference type="SUPFAM" id="SSF48452">
    <property type="entry name" value="TPR-like"/>
    <property type="match status" value="1"/>
</dbReference>
<dbReference type="EMBL" id="CP119313">
    <property type="protein sequence ID" value="WEK19395.1"/>
    <property type="molecule type" value="Genomic_DNA"/>
</dbReference>
<dbReference type="Proteomes" id="UP001214530">
    <property type="component" value="Chromosome"/>
</dbReference>
<reference evidence="1" key="1">
    <citation type="submission" date="2023-03" db="EMBL/GenBank/DDBJ databases">
        <title>Andean soil-derived lignocellulolytic bacterial consortium as a source of novel taxa and putative plastic-active enzymes.</title>
        <authorList>
            <person name="Diaz-Garcia L."/>
            <person name="Chuvochina M."/>
            <person name="Feuerriegel G."/>
            <person name="Bunk B."/>
            <person name="Sproer C."/>
            <person name="Streit W.R."/>
            <person name="Rodriguez L.M."/>
            <person name="Overmann J."/>
            <person name="Jimenez D.J."/>
        </authorList>
    </citation>
    <scope>NUCLEOTIDE SEQUENCE</scope>
    <source>
        <strain evidence="1">MAG 3858</strain>
    </source>
</reference>
<accession>A0AAJ6B6N4</accession>
<gene>
    <name evidence="1" type="ORF">P0Y49_21710</name>
</gene>
<dbReference type="PROSITE" id="PS51257">
    <property type="entry name" value="PROKAR_LIPOPROTEIN"/>
    <property type="match status" value="1"/>
</dbReference>
<dbReference type="Pfam" id="PF12771">
    <property type="entry name" value="SusD-like_2"/>
    <property type="match status" value="1"/>
</dbReference>
<evidence type="ECO:0000313" key="1">
    <source>
        <dbReference type="EMBL" id="WEK19395.1"/>
    </source>
</evidence>
<protein>
    <submittedName>
        <fullName evidence="1">SusD/RagB family nutrient-binding outer membrane lipoprotein</fullName>
    </submittedName>
</protein>
<organism evidence="1 2">
    <name type="scientific">Candidatus Pedobacter colombiensis</name>
    <dbReference type="NCBI Taxonomy" id="3121371"/>
    <lineage>
        <taxon>Bacteria</taxon>
        <taxon>Pseudomonadati</taxon>
        <taxon>Bacteroidota</taxon>
        <taxon>Sphingobacteriia</taxon>
        <taxon>Sphingobacteriales</taxon>
        <taxon>Sphingobacteriaceae</taxon>
        <taxon>Pedobacter</taxon>
    </lineage>
</organism>
<dbReference type="InterPro" id="IPR011990">
    <property type="entry name" value="TPR-like_helical_dom_sf"/>
</dbReference>
<name>A0AAJ6B6N4_9SPHI</name>
<dbReference type="InterPro" id="IPR041662">
    <property type="entry name" value="SusD-like_2"/>
</dbReference>